<evidence type="ECO:0000256" key="3">
    <source>
        <dbReference type="ARBA" id="ARBA00022692"/>
    </source>
</evidence>
<keyword evidence="4 7" id="KW-1133">Transmembrane helix</keyword>
<dbReference type="PIRSF" id="PIRSF006060">
    <property type="entry name" value="AA_transporter"/>
    <property type="match status" value="1"/>
</dbReference>
<dbReference type="PANTHER" id="PTHR42770">
    <property type="entry name" value="AMINO ACID TRANSPORTER-RELATED"/>
    <property type="match status" value="1"/>
</dbReference>
<evidence type="ECO:0000313" key="8">
    <source>
        <dbReference type="EMBL" id="GAA1227617.1"/>
    </source>
</evidence>
<feature type="transmembrane region" description="Helical" evidence="7">
    <location>
        <begin position="21"/>
        <end position="44"/>
    </location>
</feature>
<comment type="subcellular location">
    <subcellularLocation>
        <location evidence="1">Cell membrane</location>
        <topology evidence="1">Multi-pass membrane protein</topology>
    </subcellularLocation>
</comment>
<comment type="caution">
    <text evidence="8">The sequence shown here is derived from an EMBL/GenBank/DDBJ whole genome shotgun (WGS) entry which is preliminary data.</text>
</comment>
<evidence type="ECO:0000256" key="1">
    <source>
        <dbReference type="ARBA" id="ARBA00004651"/>
    </source>
</evidence>
<feature type="transmembrane region" description="Helical" evidence="7">
    <location>
        <begin position="56"/>
        <end position="78"/>
    </location>
</feature>
<keyword evidence="5 7" id="KW-0472">Membrane</keyword>
<evidence type="ECO:0000256" key="4">
    <source>
        <dbReference type="ARBA" id="ARBA00022989"/>
    </source>
</evidence>
<feature type="transmembrane region" description="Helical" evidence="7">
    <location>
        <begin position="338"/>
        <end position="356"/>
    </location>
</feature>
<feature type="transmembrane region" description="Helical" evidence="7">
    <location>
        <begin position="368"/>
        <end position="392"/>
    </location>
</feature>
<dbReference type="EMBL" id="BAAALF010000020">
    <property type="protein sequence ID" value="GAA1227617.1"/>
    <property type="molecule type" value="Genomic_DNA"/>
</dbReference>
<organism evidence="8 9">
    <name type="scientific">Kitasatospora nipponensis</name>
    <dbReference type="NCBI Taxonomy" id="258049"/>
    <lineage>
        <taxon>Bacteria</taxon>
        <taxon>Bacillati</taxon>
        <taxon>Actinomycetota</taxon>
        <taxon>Actinomycetes</taxon>
        <taxon>Kitasatosporales</taxon>
        <taxon>Streptomycetaceae</taxon>
        <taxon>Kitasatospora</taxon>
    </lineage>
</organism>
<reference evidence="8 9" key="1">
    <citation type="journal article" date="2019" name="Int. J. Syst. Evol. Microbiol.">
        <title>The Global Catalogue of Microorganisms (GCM) 10K type strain sequencing project: providing services to taxonomists for standard genome sequencing and annotation.</title>
        <authorList>
            <consortium name="The Broad Institute Genomics Platform"/>
            <consortium name="The Broad Institute Genome Sequencing Center for Infectious Disease"/>
            <person name="Wu L."/>
            <person name="Ma J."/>
        </authorList>
    </citation>
    <scope>NUCLEOTIDE SEQUENCE [LARGE SCALE GENOMIC DNA]</scope>
    <source>
        <strain evidence="8 9">JCM 13004</strain>
    </source>
</reference>
<gene>
    <name evidence="8" type="ORF">GCM10009665_17660</name>
</gene>
<dbReference type="InterPro" id="IPR002293">
    <property type="entry name" value="AA/rel_permease1"/>
</dbReference>
<feature type="transmembrane region" description="Helical" evidence="7">
    <location>
        <begin position="288"/>
        <end position="311"/>
    </location>
</feature>
<name>A0ABN1VYI3_9ACTN</name>
<feature type="transmembrane region" description="Helical" evidence="7">
    <location>
        <begin position="138"/>
        <end position="159"/>
    </location>
</feature>
<evidence type="ECO:0000256" key="5">
    <source>
        <dbReference type="ARBA" id="ARBA00023136"/>
    </source>
</evidence>
<accession>A0ABN1VYI3</accession>
<keyword evidence="2" id="KW-1003">Cell membrane</keyword>
<sequence>MSAHDRGRPRQSKAVDGPRGAGGGFGLPAATALVVGSVIGTGVFALPSALAPYGPIALVAFVLVTIGALALAMVFGRLSERVPGSGGPYVYAREAFGEFAGFLTAWSYWITAWAGNAAIAVAWVGYVEVFVDKGHHTWGSIGIALVGLWLPAVVNLTGVRNIGAFQVVTTVLKFLPLAFMATAGLLFVKSGNFGAFNASGGSALGAVSAAGAIALFSYIGLETASVAAGRVREPRRNVPRATVYGTLACAAIYLLGTLAVLGTVPHAQLGSSTAPFTDAMNNIAGGHWAGNLVAAAAVVSGLGALNGWTLICAEMPMAAARDGLFPAAFAGTRGRSEVPAFGIVSATVLASVLTVVSYTQFTKVFTEIVLLSVLTAVIPYLVSAAAQLSWLVQHGRAELDRRRFARDVTVALLALVFSYWSIQGSGYQTVYYGLFTVLLGIPVYIWLKRPHTAARTAAASGPTEAEPAIPATAQPLPKAARTARPVGLPTILRRALTTRHQH</sequence>
<feature type="transmembrane region" description="Helical" evidence="7">
    <location>
        <begin position="99"/>
        <end position="126"/>
    </location>
</feature>
<feature type="transmembrane region" description="Helical" evidence="7">
    <location>
        <begin position="242"/>
        <end position="268"/>
    </location>
</feature>
<keyword evidence="9" id="KW-1185">Reference proteome</keyword>
<feature type="transmembrane region" description="Helical" evidence="7">
    <location>
        <begin position="404"/>
        <end position="423"/>
    </location>
</feature>
<feature type="transmembrane region" description="Helical" evidence="7">
    <location>
        <begin position="171"/>
        <end position="188"/>
    </location>
</feature>
<proteinExistence type="predicted"/>
<feature type="region of interest" description="Disordered" evidence="6">
    <location>
        <begin position="1"/>
        <end position="20"/>
    </location>
</feature>
<protein>
    <submittedName>
        <fullName evidence="8">Amino acid permease</fullName>
    </submittedName>
</protein>
<dbReference type="Gene3D" id="1.20.1740.10">
    <property type="entry name" value="Amino acid/polyamine transporter I"/>
    <property type="match status" value="1"/>
</dbReference>
<evidence type="ECO:0000256" key="7">
    <source>
        <dbReference type="SAM" id="Phobius"/>
    </source>
</evidence>
<dbReference type="Pfam" id="PF13520">
    <property type="entry name" value="AA_permease_2"/>
    <property type="match status" value="1"/>
</dbReference>
<dbReference type="Proteomes" id="UP001500037">
    <property type="component" value="Unassembled WGS sequence"/>
</dbReference>
<keyword evidence="3 7" id="KW-0812">Transmembrane</keyword>
<dbReference type="InterPro" id="IPR050367">
    <property type="entry name" value="APC_superfamily"/>
</dbReference>
<evidence type="ECO:0000313" key="9">
    <source>
        <dbReference type="Proteomes" id="UP001500037"/>
    </source>
</evidence>
<feature type="transmembrane region" description="Helical" evidence="7">
    <location>
        <begin position="429"/>
        <end position="447"/>
    </location>
</feature>
<feature type="transmembrane region" description="Helical" evidence="7">
    <location>
        <begin position="200"/>
        <end position="221"/>
    </location>
</feature>
<evidence type="ECO:0000256" key="6">
    <source>
        <dbReference type="SAM" id="MobiDB-lite"/>
    </source>
</evidence>
<evidence type="ECO:0000256" key="2">
    <source>
        <dbReference type="ARBA" id="ARBA00022475"/>
    </source>
</evidence>
<dbReference type="PANTHER" id="PTHR42770:SF18">
    <property type="entry name" value="ARGININE_AGMATINE ANTIPORTER"/>
    <property type="match status" value="1"/>
</dbReference>